<evidence type="ECO:0000313" key="2">
    <source>
        <dbReference type="EMBL" id="KXZ56088.1"/>
    </source>
</evidence>
<keyword evidence="1" id="KW-0812">Transmembrane</keyword>
<keyword evidence="1" id="KW-0472">Membrane</keyword>
<protein>
    <submittedName>
        <fullName evidence="2">Uncharacterized protein</fullName>
    </submittedName>
</protein>
<sequence>MVGVAVAVAIEALTDRSIFLAVNGDTALTYAAIGLATVATAAGIALARGGTSTLALGTGMDLLEAVIASLTAVRRSAAGVTQTQVDKAVDYLLETVLDNRFDSFSIDGLLLSDEDA</sequence>
<feature type="transmembrane region" description="Helical" evidence="1">
    <location>
        <begin position="27"/>
        <end position="47"/>
    </location>
</feature>
<evidence type="ECO:0000313" key="3">
    <source>
        <dbReference type="Proteomes" id="UP000075714"/>
    </source>
</evidence>
<dbReference type="Proteomes" id="UP000075714">
    <property type="component" value="Unassembled WGS sequence"/>
</dbReference>
<dbReference type="OrthoDB" id="515029at2759"/>
<dbReference type="EMBL" id="LSYV01000003">
    <property type="protein sequence ID" value="KXZ56088.1"/>
    <property type="molecule type" value="Genomic_DNA"/>
</dbReference>
<gene>
    <name evidence="2" type="ORF">GPECTOR_2g970</name>
</gene>
<keyword evidence="3" id="KW-1185">Reference proteome</keyword>
<organism evidence="2 3">
    <name type="scientific">Gonium pectorale</name>
    <name type="common">Green alga</name>
    <dbReference type="NCBI Taxonomy" id="33097"/>
    <lineage>
        <taxon>Eukaryota</taxon>
        <taxon>Viridiplantae</taxon>
        <taxon>Chlorophyta</taxon>
        <taxon>core chlorophytes</taxon>
        <taxon>Chlorophyceae</taxon>
        <taxon>CS clade</taxon>
        <taxon>Chlamydomonadales</taxon>
        <taxon>Volvocaceae</taxon>
        <taxon>Gonium</taxon>
    </lineage>
</organism>
<reference evidence="3" key="1">
    <citation type="journal article" date="2016" name="Nat. Commun.">
        <title>The Gonium pectorale genome demonstrates co-option of cell cycle regulation during the evolution of multicellularity.</title>
        <authorList>
            <person name="Hanschen E.R."/>
            <person name="Marriage T.N."/>
            <person name="Ferris P.J."/>
            <person name="Hamaji T."/>
            <person name="Toyoda A."/>
            <person name="Fujiyama A."/>
            <person name="Neme R."/>
            <person name="Noguchi H."/>
            <person name="Minakuchi Y."/>
            <person name="Suzuki M."/>
            <person name="Kawai-Toyooka H."/>
            <person name="Smith D.R."/>
            <person name="Sparks H."/>
            <person name="Anderson J."/>
            <person name="Bakaric R."/>
            <person name="Luria V."/>
            <person name="Karger A."/>
            <person name="Kirschner M.W."/>
            <person name="Durand P.M."/>
            <person name="Michod R.E."/>
            <person name="Nozaki H."/>
            <person name="Olson B.J."/>
        </authorList>
    </citation>
    <scope>NUCLEOTIDE SEQUENCE [LARGE SCALE GENOMIC DNA]</scope>
    <source>
        <strain evidence="3">NIES-2863</strain>
    </source>
</reference>
<keyword evidence="1" id="KW-1133">Transmembrane helix</keyword>
<dbReference type="AlphaFoldDB" id="A0A150H2M3"/>
<evidence type="ECO:0000256" key="1">
    <source>
        <dbReference type="SAM" id="Phobius"/>
    </source>
</evidence>
<comment type="caution">
    <text evidence="2">The sequence shown here is derived from an EMBL/GenBank/DDBJ whole genome shotgun (WGS) entry which is preliminary data.</text>
</comment>
<accession>A0A150H2M3</accession>
<name>A0A150H2M3_GONPE</name>
<proteinExistence type="predicted"/>